<dbReference type="GO" id="GO:0102317">
    <property type="term" value="F:4-methylaminobutyrate oxidase (demethylating) activity"/>
    <property type="evidence" value="ECO:0007669"/>
    <property type="project" value="UniProtKB-EC"/>
</dbReference>
<dbReference type="InterPro" id="IPR036188">
    <property type="entry name" value="FAD/NAD-bd_sf"/>
</dbReference>
<dbReference type="KEGG" id="gai:IMCC3135_27130"/>
<dbReference type="SUPFAM" id="SSF54373">
    <property type="entry name" value="FAD-linked reductases, C-terminal domain"/>
    <property type="match status" value="1"/>
</dbReference>
<feature type="domain" description="FAD dependent oxidoreductase" evidence="3">
    <location>
        <begin position="8"/>
        <end position="365"/>
    </location>
</feature>
<dbReference type="SUPFAM" id="SSF103025">
    <property type="entry name" value="Folate-binding domain"/>
    <property type="match status" value="1"/>
</dbReference>
<keyword evidence="2 7" id="KW-0560">Oxidoreductase</keyword>
<dbReference type="GO" id="GO:0005737">
    <property type="term" value="C:cytoplasm"/>
    <property type="evidence" value="ECO:0007669"/>
    <property type="project" value="TreeGrafter"/>
</dbReference>
<dbReference type="InterPro" id="IPR006222">
    <property type="entry name" value="GCVT_N"/>
</dbReference>
<gene>
    <name evidence="7" type="primary">abo_5</name>
    <name evidence="7" type="ORF">IMCC3135_27130</name>
</gene>
<dbReference type="InterPro" id="IPR032503">
    <property type="entry name" value="FAO_M"/>
</dbReference>
<sequence length="800" mass="88207">MKSSYQTVVIGGGVVGVSVLYHLAKFGWTDVALVERAELTAGSTWHAAAGYFSLNADPNIAALQAYTINLYKEIEAASGQSVGMHETGGLMLASDPRRWEMLKASLSTFEAIGIDTARLVTPDEVREMTGGFIVTDDLQGALYDHNEGYLDPNGVTYAYAGAAKKLGAEVILRNRVLDLNQRTDGSWDIVTEHGTIHTEHVVNAAGLWAKQCGLMAGVDLPVTPMEHHYLVTEGIPELRKRDGELPVIIDLDGFTYSRQERDGLLLGVYERNFKHWMMDGAPWDYGMDLIQPDIDRIMPELEVGFERYPSLADTGIRKWINGGFTFAPDGNPLVGPVGPRGYWVACGVMAGFSQGGGVGKALAEWMIHGQPEGDIYGMDVARFGLHQSNREYIRQTTGQFYARRFMITYPNEELPAGRPLRTPGAYVDMSEAGCRWTQSWGMEAPAYFAPSSNFVEPGTLRRNAAFDIVAKECEAVQNAAGLMDISAYARYEITGPNAEAYLDKLLSCLLPEPGKVKLAPMLAEDGRLKGDLTVFNWGGGIYWLMGSYYLRSWHMRWFEDHQIEEAIIRDMSDYIGGFSLNGPKARELLQSLTATDLTSLNMMSCRSVDLGLYRIKLARLSLSGELAYEINCSAVEHAGLRKCLLEAGTPMGIREIGFRAMSSLRLEKSIGIWNGEFTQAYTPSMTGFDRWIAWDKGNFIGREAARKASAPTQVLRMIEIDASDADARGFEPVRKDGCVIGMTTSGGYGYRMQASYAMALVNVEHADIGNDIIVDIVGEQRPATIIELSPYDPTGGRMRK</sequence>
<dbReference type="SUPFAM" id="SSF101790">
    <property type="entry name" value="Aminomethyltransferase beta-barrel domain"/>
    <property type="match status" value="1"/>
</dbReference>
<dbReference type="Pfam" id="PF01571">
    <property type="entry name" value="GCV_T"/>
    <property type="match status" value="1"/>
</dbReference>
<protein>
    <submittedName>
        <fullName evidence="7">4-methylaminobutanoate oxidase (Formaldehyde-forming)</fullName>
        <ecNumber evidence="7">1.5.3.19</ecNumber>
    </submittedName>
</protein>
<dbReference type="InterPro" id="IPR029043">
    <property type="entry name" value="GcvT/YgfZ_C"/>
</dbReference>
<organism evidence="7 8">
    <name type="scientific">Granulosicoccus antarcticus IMCC3135</name>
    <dbReference type="NCBI Taxonomy" id="1192854"/>
    <lineage>
        <taxon>Bacteria</taxon>
        <taxon>Pseudomonadati</taxon>
        <taxon>Pseudomonadota</taxon>
        <taxon>Gammaproteobacteria</taxon>
        <taxon>Chromatiales</taxon>
        <taxon>Granulosicoccaceae</taxon>
        <taxon>Granulosicoccus</taxon>
    </lineage>
</organism>
<evidence type="ECO:0000313" key="7">
    <source>
        <dbReference type="EMBL" id="ASJ75481.1"/>
    </source>
</evidence>
<comment type="similarity">
    <text evidence="1">Belongs to the GcvT family.</text>
</comment>
<dbReference type="Gene3D" id="3.30.70.1400">
    <property type="entry name" value="Aminomethyltransferase beta-barrel domains"/>
    <property type="match status" value="1"/>
</dbReference>
<evidence type="ECO:0000256" key="1">
    <source>
        <dbReference type="ARBA" id="ARBA00008609"/>
    </source>
</evidence>
<dbReference type="AlphaFoldDB" id="A0A2Z2NZU4"/>
<feature type="domain" description="FAD dependent oxidoreductase central" evidence="6">
    <location>
        <begin position="368"/>
        <end position="422"/>
    </location>
</feature>
<dbReference type="Proteomes" id="UP000250079">
    <property type="component" value="Chromosome"/>
</dbReference>
<feature type="domain" description="Aminomethyltransferase C-terminal" evidence="5">
    <location>
        <begin position="715"/>
        <end position="792"/>
    </location>
</feature>
<name>A0A2Z2NZU4_9GAMM</name>
<dbReference type="Gene3D" id="3.30.1360.120">
    <property type="entry name" value="Probable tRNA modification gtpase trme, domain 1"/>
    <property type="match status" value="1"/>
</dbReference>
<evidence type="ECO:0000259" key="3">
    <source>
        <dbReference type="Pfam" id="PF01266"/>
    </source>
</evidence>
<dbReference type="Pfam" id="PF16350">
    <property type="entry name" value="FAO_M"/>
    <property type="match status" value="1"/>
</dbReference>
<evidence type="ECO:0000259" key="4">
    <source>
        <dbReference type="Pfam" id="PF01571"/>
    </source>
</evidence>
<dbReference type="Gene3D" id="2.40.30.110">
    <property type="entry name" value="Aminomethyltransferase beta-barrel domains"/>
    <property type="match status" value="1"/>
</dbReference>
<dbReference type="Gene3D" id="3.30.9.10">
    <property type="entry name" value="D-Amino Acid Oxidase, subunit A, domain 2"/>
    <property type="match status" value="1"/>
</dbReference>
<dbReference type="InterPro" id="IPR013977">
    <property type="entry name" value="GcvT_C"/>
</dbReference>
<dbReference type="EC" id="1.5.3.19" evidence="7"/>
<proteinExistence type="inferred from homology"/>
<dbReference type="SUPFAM" id="SSF51905">
    <property type="entry name" value="FAD/NAD(P)-binding domain"/>
    <property type="match status" value="1"/>
</dbReference>
<dbReference type="PANTHER" id="PTHR13847">
    <property type="entry name" value="SARCOSINE DEHYDROGENASE-RELATED"/>
    <property type="match status" value="1"/>
</dbReference>
<evidence type="ECO:0000259" key="5">
    <source>
        <dbReference type="Pfam" id="PF08669"/>
    </source>
</evidence>
<evidence type="ECO:0000259" key="6">
    <source>
        <dbReference type="Pfam" id="PF16350"/>
    </source>
</evidence>
<dbReference type="PANTHER" id="PTHR13847:SF187">
    <property type="entry name" value="DIMETHYLGLYCINE DEHYDROGENASE, MITOCHONDRIAL"/>
    <property type="match status" value="1"/>
</dbReference>
<reference evidence="7 8" key="1">
    <citation type="submission" date="2016-12" db="EMBL/GenBank/DDBJ databases">
        <authorList>
            <person name="Song W.-J."/>
            <person name="Kurnit D.M."/>
        </authorList>
    </citation>
    <scope>NUCLEOTIDE SEQUENCE [LARGE SCALE GENOMIC DNA]</scope>
    <source>
        <strain evidence="7 8">IMCC3135</strain>
    </source>
</reference>
<dbReference type="Pfam" id="PF08669">
    <property type="entry name" value="GCV_T_C"/>
    <property type="match status" value="1"/>
</dbReference>
<keyword evidence="8" id="KW-1185">Reference proteome</keyword>
<evidence type="ECO:0000256" key="2">
    <source>
        <dbReference type="ARBA" id="ARBA00023002"/>
    </source>
</evidence>
<dbReference type="EMBL" id="CP018632">
    <property type="protein sequence ID" value="ASJ75481.1"/>
    <property type="molecule type" value="Genomic_DNA"/>
</dbReference>
<dbReference type="GO" id="GO:0047865">
    <property type="term" value="F:dimethylglycine dehydrogenase activity"/>
    <property type="evidence" value="ECO:0007669"/>
    <property type="project" value="TreeGrafter"/>
</dbReference>
<feature type="domain" description="GCVT N-terminal" evidence="4">
    <location>
        <begin position="429"/>
        <end position="696"/>
    </location>
</feature>
<dbReference type="Pfam" id="PF01266">
    <property type="entry name" value="DAO"/>
    <property type="match status" value="1"/>
</dbReference>
<dbReference type="InterPro" id="IPR027266">
    <property type="entry name" value="TrmE/GcvT-like"/>
</dbReference>
<dbReference type="InterPro" id="IPR006076">
    <property type="entry name" value="FAD-dep_OxRdtase"/>
</dbReference>
<accession>A0A2Z2NZU4</accession>
<evidence type="ECO:0000313" key="8">
    <source>
        <dbReference type="Proteomes" id="UP000250079"/>
    </source>
</evidence>
<dbReference type="OrthoDB" id="9805337at2"/>
<dbReference type="RefSeq" id="WP_088920395.1">
    <property type="nucleotide sequence ID" value="NZ_CP018632.1"/>
</dbReference>
<dbReference type="Gene3D" id="3.50.50.60">
    <property type="entry name" value="FAD/NAD(P)-binding domain"/>
    <property type="match status" value="1"/>
</dbReference>